<protein>
    <submittedName>
        <fullName evidence="4">Putative ankyrin repeat-containing protein TP_0502</fullName>
    </submittedName>
</protein>
<dbReference type="RefSeq" id="WP_044634861.1">
    <property type="nucleotide sequence ID" value="NZ_CDNC01000034.1"/>
</dbReference>
<keyword evidence="2 3" id="KW-0040">ANK repeat</keyword>
<dbReference type="InterPro" id="IPR036770">
    <property type="entry name" value="Ankyrin_rpt-contain_sf"/>
</dbReference>
<evidence type="ECO:0000313" key="5">
    <source>
        <dbReference type="Proteomes" id="UP000042527"/>
    </source>
</evidence>
<keyword evidence="1" id="KW-0677">Repeat</keyword>
<evidence type="ECO:0000313" key="4">
    <source>
        <dbReference type="EMBL" id="CEM62587.1"/>
    </source>
</evidence>
<dbReference type="InterPro" id="IPR002110">
    <property type="entry name" value="Ankyrin_rpt"/>
</dbReference>
<dbReference type="Gene3D" id="1.25.40.20">
    <property type="entry name" value="Ankyrin repeat-containing domain"/>
    <property type="match status" value="2"/>
</dbReference>
<dbReference type="SMART" id="SM00248">
    <property type="entry name" value="ANK"/>
    <property type="match status" value="4"/>
</dbReference>
<gene>
    <name evidence="4" type="ORF">TPHV1_40090</name>
</gene>
<accession>A0A0B7GYB0</accession>
<feature type="repeat" description="ANK" evidence="3">
    <location>
        <begin position="209"/>
        <end position="241"/>
    </location>
</feature>
<reference evidence="5" key="1">
    <citation type="submission" date="2015-01" db="EMBL/GenBank/DDBJ databases">
        <authorList>
            <person name="Manzoor Shahid"/>
            <person name="Zubair Saima"/>
        </authorList>
    </citation>
    <scope>NUCLEOTIDE SEQUENCE [LARGE SCALE GENOMIC DNA]</scope>
    <source>
        <strain evidence="5">V1</strain>
    </source>
</reference>
<dbReference type="Pfam" id="PF12796">
    <property type="entry name" value="Ank_2"/>
    <property type="match status" value="1"/>
</dbReference>
<dbReference type="EMBL" id="CDNC01000034">
    <property type="protein sequence ID" value="CEM62587.1"/>
    <property type="molecule type" value="Genomic_DNA"/>
</dbReference>
<keyword evidence="5" id="KW-1185">Reference proteome</keyword>
<feature type="repeat" description="ANK" evidence="3">
    <location>
        <begin position="242"/>
        <end position="274"/>
    </location>
</feature>
<dbReference type="SUPFAM" id="SSF48403">
    <property type="entry name" value="Ankyrin repeat"/>
    <property type="match status" value="1"/>
</dbReference>
<dbReference type="PROSITE" id="PS50088">
    <property type="entry name" value="ANK_REPEAT"/>
    <property type="match status" value="3"/>
</dbReference>
<dbReference type="PANTHER" id="PTHR24198:SF165">
    <property type="entry name" value="ANKYRIN REPEAT-CONTAINING PROTEIN-RELATED"/>
    <property type="match status" value="1"/>
</dbReference>
<evidence type="ECO:0000256" key="3">
    <source>
        <dbReference type="PROSITE-ProRule" id="PRU00023"/>
    </source>
</evidence>
<evidence type="ECO:0000256" key="1">
    <source>
        <dbReference type="ARBA" id="ARBA00022737"/>
    </source>
</evidence>
<dbReference type="OrthoDB" id="368967at2"/>
<organism evidence="4 5">
    <name type="scientific">Treponema phagedenis</name>
    <dbReference type="NCBI Taxonomy" id="162"/>
    <lineage>
        <taxon>Bacteria</taxon>
        <taxon>Pseudomonadati</taxon>
        <taxon>Spirochaetota</taxon>
        <taxon>Spirochaetia</taxon>
        <taxon>Spirochaetales</taxon>
        <taxon>Treponemataceae</taxon>
        <taxon>Treponema</taxon>
    </lineage>
</organism>
<dbReference type="Pfam" id="PF00023">
    <property type="entry name" value="Ank"/>
    <property type="match status" value="1"/>
</dbReference>
<sequence length="300" mass="32745">MRVAIFFDKPKEETASAIKKIISDKNCDVVEYCVEDVWDENKCKNPISLLHEVTHILFIYSIDPVTDAAFIFFSGFASGKGIQIFLLQSGGTVSIPKNCSHLVAILTVNTFEQYFIAEQKRFTELEKKQRARFALLEKGYPCFDANFIAAVIDGDAEIISLFLEAGFNASLRDARGTPVLSLAVRNSQQDAVALLITQGANVDLTADDRQYSALMDAAQLGNTAIAKILLEAGANPDVKSKDGQTALVLAVGKGDLPMIKILAKYKANPSISDNLGLSALGYAKLFQNKEIISLLESIQQ</sequence>
<evidence type="ECO:0000256" key="2">
    <source>
        <dbReference type="ARBA" id="ARBA00023043"/>
    </source>
</evidence>
<dbReference type="PANTHER" id="PTHR24198">
    <property type="entry name" value="ANKYRIN REPEAT AND PROTEIN KINASE DOMAIN-CONTAINING PROTEIN"/>
    <property type="match status" value="1"/>
</dbReference>
<name>A0A0B7GYB0_TREPH</name>
<proteinExistence type="predicted"/>
<dbReference type="Proteomes" id="UP000042527">
    <property type="component" value="Unassembled WGS sequence"/>
</dbReference>
<feature type="repeat" description="ANK" evidence="3">
    <location>
        <begin position="175"/>
        <end position="207"/>
    </location>
</feature>
<dbReference type="PROSITE" id="PS50297">
    <property type="entry name" value="ANK_REP_REGION"/>
    <property type="match status" value="2"/>
</dbReference>
<dbReference type="AlphaFoldDB" id="A0A0B7GYB0"/>